<dbReference type="Pfam" id="PF00067">
    <property type="entry name" value="p450"/>
    <property type="match status" value="1"/>
</dbReference>
<evidence type="ECO:0000256" key="11">
    <source>
        <dbReference type="SAM" id="SignalP"/>
    </source>
</evidence>
<dbReference type="InterPro" id="IPR002401">
    <property type="entry name" value="Cyt_P450_E_grp-I"/>
</dbReference>
<protein>
    <recommendedName>
        <fullName evidence="14">Cytochrome P450</fullName>
    </recommendedName>
</protein>
<name>A0AAW0D577_9AGAR</name>
<dbReference type="Proteomes" id="UP001383192">
    <property type="component" value="Unassembled WGS sequence"/>
</dbReference>
<dbReference type="Gene3D" id="1.10.630.10">
    <property type="entry name" value="Cytochrome P450"/>
    <property type="match status" value="1"/>
</dbReference>
<feature type="signal peptide" evidence="11">
    <location>
        <begin position="1"/>
        <end position="18"/>
    </location>
</feature>
<gene>
    <name evidence="12" type="ORF">VNI00_006722</name>
</gene>
<keyword evidence="8 10" id="KW-0503">Monooxygenase</keyword>
<dbReference type="InterPro" id="IPR036396">
    <property type="entry name" value="Cyt_P450_sf"/>
</dbReference>
<reference evidence="12 13" key="1">
    <citation type="submission" date="2024-01" db="EMBL/GenBank/DDBJ databases">
        <title>A draft genome for a cacao thread blight-causing isolate of Paramarasmius palmivorus.</title>
        <authorList>
            <person name="Baruah I.K."/>
            <person name="Bukari Y."/>
            <person name="Amoako-Attah I."/>
            <person name="Meinhardt L.W."/>
            <person name="Bailey B.A."/>
            <person name="Cohen S.P."/>
        </authorList>
    </citation>
    <scope>NUCLEOTIDE SEQUENCE [LARGE SCALE GENOMIC DNA]</scope>
    <source>
        <strain evidence="12 13">GH-12</strain>
    </source>
</reference>
<evidence type="ECO:0000256" key="6">
    <source>
        <dbReference type="ARBA" id="ARBA00023002"/>
    </source>
</evidence>
<dbReference type="InterPro" id="IPR050364">
    <property type="entry name" value="Cytochrome_P450_fung"/>
</dbReference>
<keyword evidence="11" id="KW-0732">Signal</keyword>
<evidence type="ECO:0000256" key="5">
    <source>
        <dbReference type="ARBA" id="ARBA00022723"/>
    </source>
</evidence>
<dbReference type="SUPFAM" id="SSF48264">
    <property type="entry name" value="Cytochrome P450"/>
    <property type="match status" value="1"/>
</dbReference>
<evidence type="ECO:0000256" key="1">
    <source>
        <dbReference type="ARBA" id="ARBA00001971"/>
    </source>
</evidence>
<dbReference type="AlphaFoldDB" id="A0AAW0D577"/>
<dbReference type="GO" id="GO:0020037">
    <property type="term" value="F:heme binding"/>
    <property type="evidence" value="ECO:0007669"/>
    <property type="project" value="InterPro"/>
</dbReference>
<comment type="similarity">
    <text evidence="3 10">Belongs to the cytochrome P450 family.</text>
</comment>
<keyword evidence="5 9" id="KW-0479">Metal-binding</keyword>
<evidence type="ECO:0000256" key="9">
    <source>
        <dbReference type="PIRSR" id="PIRSR602401-1"/>
    </source>
</evidence>
<keyword evidence="7 9" id="KW-0408">Iron</keyword>
<dbReference type="GO" id="GO:0005506">
    <property type="term" value="F:iron ion binding"/>
    <property type="evidence" value="ECO:0007669"/>
    <property type="project" value="InterPro"/>
</dbReference>
<dbReference type="GO" id="GO:0004497">
    <property type="term" value="F:monooxygenase activity"/>
    <property type="evidence" value="ECO:0007669"/>
    <property type="project" value="UniProtKB-KW"/>
</dbReference>
<feature type="binding site" description="axial binding residue" evidence="9">
    <location>
        <position position="499"/>
    </location>
    <ligand>
        <name>heme</name>
        <dbReference type="ChEBI" id="CHEBI:30413"/>
    </ligand>
    <ligandPart>
        <name>Fe</name>
        <dbReference type="ChEBI" id="CHEBI:18248"/>
    </ligandPart>
</feature>
<dbReference type="EMBL" id="JAYKXP010000020">
    <property type="protein sequence ID" value="KAK7047491.1"/>
    <property type="molecule type" value="Genomic_DNA"/>
</dbReference>
<proteinExistence type="inferred from homology"/>
<dbReference type="CDD" id="cd11065">
    <property type="entry name" value="CYP64-like"/>
    <property type="match status" value="1"/>
</dbReference>
<evidence type="ECO:0000313" key="13">
    <source>
        <dbReference type="Proteomes" id="UP001383192"/>
    </source>
</evidence>
<comment type="caution">
    <text evidence="12">The sequence shown here is derived from an EMBL/GenBank/DDBJ whole genome shotgun (WGS) entry which is preliminary data.</text>
</comment>
<accession>A0AAW0D577</accession>
<dbReference type="PANTHER" id="PTHR46300:SF7">
    <property type="entry name" value="P450, PUTATIVE (EUROFUNG)-RELATED"/>
    <property type="match status" value="1"/>
</dbReference>
<evidence type="ECO:0000256" key="8">
    <source>
        <dbReference type="ARBA" id="ARBA00023033"/>
    </source>
</evidence>
<dbReference type="InterPro" id="IPR001128">
    <property type="entry name" value="Cyt_P450"/>
</dbReference>
<keyword evidence="13" id="KW-1185">Reference proteome</keyword>
<comment type="pathway">
    <text evidence="2">Secondary metabolite biosynthesis.</text>
</comment>
<organism evidence="12 13">
    <name type="scientific">Paramarasmius palmivorus</name>
    <dbReference type="NCBI Taxonomy" id="297713"/>
    <lineage>
        <taxon>Eukaryota</taxon>
        <taxon>Fungi</taxon>
        <taxon>Dikarya</taxon>
        <taxon>Basidiomycota</taxon>
        <taxon>Agaricomycotina</taxon>
        <taxon>Agaricomycetes</taxon>
        <taxon>Agaricomycetidae</taxon>
        <taxon>Agaricales</taxon>
        <taxon>Marasmiineae</taxon>
        <taxon>Marasmiaceae</taxon>
        <taxon>Paramarasmius</taxon>
    </lineage>
</organism>
<evidence type="ECO:0008006" key="14">
    <source>
        <dbReference type="Google" id="ProtNLM"/>
    </source>
</evidence>
<keyword evidence="4 9" id="KW-0349">Heme</keyword>
<dbReference type="InterPro" id="IPR017972">
    <property type="entry name" value="Cyt_P450_CS"/>
</dbReference>
<evidence type="ECO:0000256" key="7">
    <source>
        <dbReference type="ARBA" id="ARBA00023004"/>
    </source>
</evidence>
<feature type="chain" id="PRO_5043474584" description="Cytochrome P450" evidence="11">
    <location>
        <begin position="19"/>
        <end position="569"/>
    </location>
</feature>
<evidence type="ECO:0000313" key="12">
    <source>
        <dbReference type="EMBL" id="KAK7047491.1"/>
    </source>
</evidence>
<dbReference type="GO" id="GO:0016705">
    <property type="term" value="F:oxidoreductase activity, acting on paired donors, with incorporation or reduction of molecular oxygen"/>
    <property type="evidence" value="ECO:0007669"/>
    <property type="project" value="InterPro"/>
</dbReference>
<sequence length="569" mass="63489">MFSPQLLVLVAVAAIVARLYISRSRSASSSGGLVLPPGPKPLPILGNILDLTPKELWLRATSWAKQYGDITYIHVFGIPLVFLNTPQSVFDLLDRKGSIYSDKPQLTMVCDLCGCGDMVAFTGYGAQSKRQRKLLNLAFAGTRIPAYYPLITRETNNFLQRLLAPKAPDMTQEQAQMQYKSLIRLYAGQLTLSVVYGYQARGSDDPFLGLAEECVDLLSNKIASGGGIWPVDIFPSLRYLPDWAPGSSFLRKAKAWKAKMTEFVDKPYEFVKSSMKSNTHRPSFCSTLLENSEANPNAISKEKTSSLPSELSQFEIDLKWTANSMYSASGDTTMTTITYFLLQMALHPEILAKARAELSTLGTRLPTFADRPNLPYCEALFKETLRHNTAVPLSLPHRLMEDDVYVNPTTGKETLMKKGSLVFANIWAITRDPKLWPAPPSQPNVTPEDFCPERHFLSEHDKAVLAGLAGTPEERDSLKRLLKARDPRTYVFGFGRRQCPGQNLVDSSAWLVMACLIAAVDWSFADGKAPEIKYENSVFRTPSNFRLDVRPRSEEWMSIVEASGLEEDD</sequence>
<dbReference type="PRINTS" id="PR00463">
    <property type="entry name" value="EP450I"/>
</dbReference>
<evidence type="ECO:0000256" key="10">
    <source>
        <dbReference type="RuleBase" id="RU000461"/>
    </source>
</evidence>
<evidence type="ECO:0000256" key="4">
    <source>
        <dbReference type="ARBA" id="ARBA00022617"/>
    </source>
</evidence>
<keyword evidence="6 10" id="KW-0560">Oxidoreductase</keyword>
<dbReference type="PROSITE" id="PS00086">
    <property type="entry name" value="CYTOCHROME_P450"/>
    <property type="match status" value="1"/>
</dbReference>
<evidence type="ECO:0000256" key="3">
    <source>
        <dbReference type="ARBA" id="ARBA00010617"/>
    </source>
</evidence>
<comment type="cofactor">
    <cofactor evidence="1 9">
        <name>heme</name>
        <dbReference type="ChEBI" id="CHEBI:30413"/>
    </cofactor>
</comment>
<evidence type="ECO:0000256" key="2">
    <source>
        <dbReference type="ARBA" id="ARBA00005179"/>
    </source>
</evidence>
<dbReference type="PANTHER" id="PTHR46300">
    <property type="entry name" value="P450, PUTATIVE (EUROFUNG)-RELATED-RELATED"/>
    <property type="match status" value="1"/>
</dbReference>